<evidence type="ECO:0000313" key="2">
    <source>
        <dbReference type="EMBL" id="SDZ28860.1"/>
    </source>
</evidence>
<dbReference type="PANTHER" id="PTHR38342">
    <property type="entry name" value="SLR5037 PROTEIN"/>
    <property type="match status" value="1"/>
</dbReference>
<dbReference type="InterPro" id="IPR016796">
    <property type="entry name" value="UCP021774"/>
</dbReference>
<dbReference type="SUPFAM" id="SSF103247">
    <property type="entry name" value="TT1751-like"/>
    <property type="match status" value="1"/>
</dbReference>
<keyword evidence="3" id="KW-1185">Reference proteome</keyword>
<sequence length="149" mass="16876">MSYYFLAKMARLLNHKKRQAMRYYNSKTINGKTFEEVRKSVEGALKDAGFGILTEIDLQKTMKVKLDKDYLPHTILGACNPVYADKVLSIDPSISTMLPCNVTIREIENEKHEVSTINPLFAMEGVGNAELRVHAGEIQDKLQGMLDRL</sequence>
<dbReference type="EMBL" id="FNQC01000009">
    <property type="protein sequence ID" value="SDZ28860.1"/>
    <property type="molecule type" value="Genomic_DNA"/>
</dbReference>
<dbReference type="CDD" id="cd14797">
    <property type="entry name" value="DUF302"/>
    <property type="match status" value="1"/>
</dbReference>
<gene>
    <name evidence="2" type="ORF">SAMN05444412_10999</name>
</gene>
<dbReference type="InterPro" id="IPR005180">
    <property type="entry name" value="DUF302"/>
</dbReference>
<dbReference type="InterPro" id="IPR035923">
    <property type="entry name" value="TT1751-like_sf"/>
</dbReference>
<reference evidence="2 3" key="1">
    <citation type="submission" date="2016-10" db="EMBL/GenBank/DDBJ databases">
        <authorList>
            <person name="Varghese N."/>
            <person name="Submissions S."/>
        </authorList>
    </citation>
    <scope>NUCLEOTIDE SEQUENCE [LARGE SCALE GENOMIC DNA]</scope>
    <source>
        <strain evidence="2 3">DSM 17997</strain>
    </source>
</reference>
<accession>A0A1H3RTD6</accession>
<name>A0A1H3RTD6_9BACT</name>
<dbReference type="Gene3D" id="3.30.310.70">
    <property type="entry name" value="TT1751-like domain"/>
    <property type="match status" value="1"/>
</dbReference>
<dbReference type="Pfam" id="PF03625">
    <property type="entry name" value="DUF302"/>
    <property type="match status" value="1"/>
</dbReference>
<dbReference type="Proteomes" id="UP000199663">
    <property type="component" value="Unassembled WGS sequence"/>
</dbReference>
<protein>
    <submittedName>
        <fullName evidence="2">Uncharacterized conserved protein, DUF302 family</fullName>
    </submittedName>
</protein>
<comment type="caution">
    <text evidence="2">The sequence shown here is derived from an EMBL/GenBank/DDBJ whole genome shotgun (WGS) entry which is preliminary data.</text>
</comment>
<evidence type="ECO:0000259" key="1">
    <source>
        <dbReference type="Pfam" id="PF03625"/>
    </source>
</evidence>
<dbReference type="PIRSF" id="PIRSF021774">
    <property type="entry name" value="UCP021774"/>
    <property type="match status" value="1"/>
</dbReference>
<organism evidence="2 3">
    <name type="scientific">Rhodonellum ikkaensis</name>
    <dbReference type="NCBI Taxonomy" id="336829"/>
    <lineage>
        <taxon>Bacteria</taxon>
        <taxon>Pseudomonadati</taxon>
        <taxon>Bacteroidota</taxon>
        <taxon>Cytophagia</taxon>
        <taxon>Cytophagales</taxon>
        <taxon>Cytophagaceae</taxon>
        <taxon>Rhodonellum</taxon>
    </lineage>
</organism>
<dbReference type="PANTHER" id="PTHR38342:SF1">
    <property type="entry name" value="SLR5037 PROTEIN"/>
    <property type="match status" value="1"/>
</dbReference>
<proteinExistence type="predicted"/>
<evidence type="ECO:0000313" key="3">
    <source>
        <dbReference type="Proteomes" id="UP000199663"/>
    </source>
</evidence>
<feature type="domain" description="DUF302" evidence="1">
    <location>
        <begin position="56"/>
        <end position="119"/>
    </location>
</feature>